<dbReference type="Proteomes" id="UP001328107">
    <property type="component" value="Unassembled WGS sequence"/>
</dbReference>
<keyword evidence="3" id="KW-1185">Reference proteome</keyword>
<evidence type="ECO:0000259" key="1">
    <source>
        <dbReference type="PROSITE" id="PS50181"/>
    </source>
</evidence>
<dbReference type="CDD" id="cd09917">
    <property type="entry name" value="F-box_SF"/>
    <property type="match status" value="1"/>
</dbReference>
<accession>A0AAN5I8T3</accession>
<gene>
    <name evidence="2" type="ORF">PMAYCL1PPCAC_24661</name>
</gene>
<dbReference type="SMART" id="SM00256">
    <property type="entry name" value="FBOX"/>
    <property type="match status" value="1"/>
</dbReference>
<evidence type="ECO:0000313" key="2">
    <source>
        <dbReference type="EMBL" id="GMR54466.1"/>
    </source>
</evidence>
<protein>
    <recommendedName>
        <fullName evidence="1">F-box domain-containing protein</fullName>
    </recommendedName>
</protein>
<dbReference type="InterPro" id="IPR001810">
    <property type="entry name" value="F-box_dom"/>
</dbReference>
<dbReference type="AlphaFoldDB" id="A0AAN5I8T3"/>
<reference evidence="3" key="1">
    <citation type="submission" date="2022-10" db="EMBL/GenBank/DDBJ databases">
        <title>Genome assembly of Pristionchus species.</title>
        <authorList>
            <person name="Yoshida K."/>
            <person name="Sommer R.J."/>
        </authorList>
    </citation>
    <scope>NUCLEOTIDE SEQUENCE [LARGE SCALE GENOMIC DNA]</scope>
    <source>
        <strain evidence="3">RS5460</strain>
    </source>
</reference>
<feature type="non-terminal residue" evidence="2">
    <location>
        <position position="1"/>
    </location>
</feature>
<feature type="domain" description="F-box" evidence="1">
    <location>
        <begin position="20"/>
        <end position="67"/>
    </location>
</feature>
<dbReference type="InterPro" id="IPR036047">
    <property type="entry name" value="F-box-like_dom_sf"/>
</dbReference>
<comment type="caution">
    <text evidence="2">The sequence shown here is derived from an EMBL/GenBank/DDBJ whole genome shotgun (WGS) entry which is preliminary data.</text>
</comment>
<dbReference type="PROSITE" id="PS50181">
    <property type="entry name" value="FBOX"/>
    <property type="match status" value="1"/>
</dbReference>
<organism evidence="2 3">
    <name type="scientific">Pristionchus mayeri</name>
    <dbReference type="NCBI Taxonomy" id="1317129"/>
    <lineage>
        <taxon>Eukaryota</taxon>
        <taxon>Metazoa</taxon>
        <taxon>Ecdysozoa</taxon>
        <taxon>Nematoda</taxon>
        <taxon>Chromadorea</taxon>
        <taxon>Rhabditida</taxon>
        <taxon>Rhabditina</taxon>
        <taxon>Diplogasteromorpha</taxon>
        <taxon>Diplogasteroidea</taxon>
        <taxon>Neodiplogasteridae</taxon>
        <taxon>Pristionchus</taxon>
    </lineage>
</organism>
<sequence length="360" mass="41288">FRISHGQCTMTDDERDTARKIDQEKFPNELWVDIISYLGVEDRKNLRLTNKKLSSLVAESDLVTDKISIHETFGGDWEITLDDELISIDSASPESVNREMSDARRFFKRIVCQEVDISSAQLESSTVLDGVMENCKYDSMLYRIWNKMDGQYEIILDFLASHRCRKLRVSIDVSHVDSGFLMKLPQPADILFAKGDQLPLECWNGDSLMELAKICHSLEMPPVRACTGQACIAILEHIACSHRPQWFSARIEHAARDEFLLSLGLKLKKGRIRTEKSKENVFVYPRIKCCSGHAIDYRGTNIEVSHFPTSEGILCFLHLSNFHHLSEKLNHGFRWFSSSDLVRDVALSQAYISRTEDYFL</sequence>
<evidence type="ECO:0000313" key="3">
    <source>
        <dbReference type="Proteomes" id="UP001328107"/>
    </source>
</evidence>
<dbReference type="EMBL" id="BTRK01000005">
    <property type="protein sequence ID" value="GMR54466.1"/>
    <property type="molecule type" value="Genomic_DNA"/>
</dbReference>
<name>A0AAN5I8T3_9BILA</name>
<proteinExistence type="predicted"/>
<dbReference type="Pfam" id="PF00646">
    <property type="entry name" value="F-box"/>
    <property type="match status" value="1"/>
</dbReference>
<dbReference type="SUPFAM" id="SSF81383">
    <property type="entry name" value="F-box domain"/>
    <property type="match status" value="1"/>
</dbReference>